<organism evidence="2 3">
    <name type="scientific">Solitalea longa</name>
    <dbReference type="NCBI Taxonomy" id="2079460"/>
    <lineage>
        <taxon>Bacteria</taxon>
        <taxon>Pseudomonadati</taxon>
        <taxon>Bacteroidota</taxon>
        <taxon>Sphingobacteriia</taxon>
        <taxon>Sphingobacteriales</taxon>
        <taxon>Sphingobacteriaceae</taxon>
        <taxon>Solitalea</taxon>
    </lineage>
</organism>
<dbReference type="Gene3D" id="3.40.47.10">
    <property type="match status" value="1"/>
</dbReference>
<name>A0A2S5A2G8_9SPHI</name>
<dbReference type="Pfam" id="PF13723">
    <property type="entry name" value="Ketoacyl-synt_2"/>
    <property type="match status" value="1"/>
</dbReference>
<feature type="domain" description="Beta-ketoacyl synthase-like N-terminal" evidence="1">
    <location>
        <begin position="42"/>
        <end position="176"/>
    </location>
</feature>
<dbReference type="AlphaFoldDB" id="A0A2S5A2G8"/>
<sequence length="349" mass="38669">MYIRATESISPQLSFGNEGLLADLQVYEANRLSCLEPDYKSLIDPKQIRRMSRVIKMGVASALGCLKKADVEVPDAIITGTAYGCLEDTSSFLTKLVNQNEEMLTPTAFIQSTHNTIGAQIALLLKCHNYNNTYVHRGFSFENALLDAILLLKEQSAENVLVGGVDELTDTSFQILNRFGFFKQAFTNELYNAPSKGSIAGEGASFVLLANQPGNNDNAVLEAVSTFYKPATIEESQEKINRFLLDNDLSPNDIDVVITGRNGDETNDVVYDQLMSGMFRNKTEVCFKHLCGEYPTASSFALWMAASIIKKQKVDKKLIHHGEDVIPQRILIYNHSQGIHHSLMLISGC</sequence>
<reference evidence="2 3" key="1">
    <citation type="submission" date="2018-01" db="EMBL/GenBank/DDBJ databases">
        <authorList>
            <person name="Gaut B.S."/>
            <person name="Morton B.R."/>
            <person name="Clegg M.T."/>
            <person name="Duvall M.R."/>
        </authorList>
    </citation>
    <scope>NUCLEOTIDE SEQUENCE [LARGE SCALE GENOMIC DNA]</scope>
    <source>
        <strain evidence="2 3">HR-AV</strain>
    </source>
</reference>
<dbReference type="OrthoDB" id="1404523at2"/>
<dbReference type="Proteomes" id="UP000236893">
    <property type="component" value="Unassembled WGS sequence"/>
</dbReference>
<proteinExistence type="predicted"/>
<dbReference type="GO" id="GO:0016746">
    <property type="term" value="F:acyltransferase activity"/>
    <property type="evidence" value="ECO:0007669"/>
    <property type="project" value="InterPro"/>
</dbReference>
<dbReference type="SUPFAM" id="SSF53901">
    <property type="entry name" value="Thiolase-like"/>
    <property type="match status" value="1"/>
</dbReference>
<evidence type="ECO:0000313" key="3">
    <source>
        <dbReference type="Proteomes" id="UP000236893"/>
    </source>
</evidence>
<comment type="caution">
    <text evidence="2">The sequence shown here is derived from an EMBL/GenBank/DDBJ whole genome shotgun (WGS) entry which is preliminary data.</text>
</comment>
<dbReference type="EMBL" id="PQVF01000006">
    <property type="protein sequence ID" value="POY36790.1"/>
    <property type="molecule type" value="Genomic_DNA"/>
</dbReference>
<gene>
    <name evidence="2" type="ORF">C3K47_09235</name>
</gene>
<dbReference type="InterPro" id="IPR014030">
    <property type="entry name" value="Ketoacyl_synth_N"/>
</dbReference>
<accession>A0A2S5A2G8</accession>
<evidence type="ECO:0000313" key="2">
    <source>
        <dbReference type="EMBL" id="POY36790.1"/>
    </source>
</evidence>
<evidence type="ECO:0000259" key="1">
    <source>
        <dbReference type="Pfam" id="PF13723"/>
    </source>
</evidence>
<protein>
    <submittedName>
        <fullName evidence="2">Beta-ketoacyl synthase</fullName>
    </submittedName>
</protein>
<keyword evidence="3" id="KW-1185">Reference proteome</keyword>
<dbReference type="InterPro" id="IPR016039">
    <property type="entry name" value="Thiolase-like"/>
</dbReference>